<dbReference type="SUPFAM" id="SSF52425">
    <property type="entry name" value="Cryptochrome/photolyase, N-terminal domain"/>
    <property type="match status" value="1"/>
</dbReference>
<reference evidence="2 3" key="1">
    <citation type="submission" date="2018-03" db="EMBL/GenBank/DDBJ databases">
        <title>Genomes of Pezizomycetes fungi and the evolution of truffles.</title>
        <authorList>
            <person name="Murat C."/>
            <person name="Payen T."/>
            <person name="Noel B."/>
            <person name="Kuo A."/>
            <person name="Martin F.M."/>
        </authorList>
    </citation>
    <scope>NUCLEOTIDE SEQUENCE [LARGE SCALE GENOMIC DNA]</scope>
    <source>
        <strain evidence="2">091103-1</strain>
    </source>
</reference>
<dbReference type="STRING" id="42249.A0A317SXD5"/>
<proteinExistence type="predicted"/>
<dbReference type="Proteomes" id="UP000246991">
    <property type="component" value="Unassembled WGS sequence"/>
</dbReference>
<accession>A0A317SXD5</accession>
<name>A0A317SXD5_9PEZI</name>
<dbReference type="Gene3D" id="1.25.40.80">
    <property type="match status" value="1"/>
</dbReference>
<evidence type="ECO:0000256" key="1">
    <source>
        <dbReference type="SAM" id="MobiDB-lite"/>
    </source>
</evidence>
<dbReference type="InterPro" id="IPR036155">
    <property type="entry name" value="Crypto/Photolyase_N_sf"/>
</dbReference>
<dbReference type="OrthoDB" id="435881at2759"/>
<dbReference type="EMBL" id="PYWC01000010">
    <property type="protein sequence ID" value="PWW79163.1"/>
    <property type="molecule type" value="Genomic_DNA"/>
</dbReference>
<keyword evidence="3" id="KW-1185">Reference proteome</keyword>
<feature type="region of interest" description="Disordered" evidence="1">
    <location>
        <begin position="1"/>
        <end position="40"/>
    </location>
</feature>
<sequence>MRSPTPMRKNAWPVFGKSPPKRSSRPSLSPTPNAHPHSHRGLRGALVGFCIAELEDSERGFDGQVWGAIVDLGREKEEGCWEEGAGVVRDAKMVKDGVGYGVSVEVVHDLCVVLPGELVTKRKGSPFAAYTPWFKAWVENIHSCPSELELYPPPPEWNPNSFREAHASLFGSPIPSAPRGKALEGEEQVEYLASLCPDGEHATQERLEKLLKDQVEGYHEDKDNLADGGTSMLSVHLISGTLPARLAGSECCAGCELRQGFGSGE</sequence>
<protein>
    <submittedName>
        <fullName evidence="2">Uncharacterized protein</fullName>
    </submittedName>
</protein>
<comment type="caution">
    <text evidence="2">The sequence shown here is derived from an EMBL/GenBank/DDBJ whole genome shotgun (WGS) entry which is preliminary data.</text>
</comment>
<evidence type="ECO:0000313" key="2">
    <source>
        <dbReference type="EMBL" id="PWW79163.1"/>
    </source>
</evidence>
<organism evidence="2 3">
    <name type="scientific">Tuber magnatum</name>
    <name type="common">white Piedmont truffle</name>
    <dbReference type="NCBI Taxonomy" id="42249"/>
    <lineage>
        <taxon>Eukaryota</taxon>
        <taxon>Fungi</taxon>
        <taxon>Dikarya</taxon>
        <taxon>Ascomycota</taxon>
        <taxon>Pezizomycotina</taxon>
        <taxon>Pezizomycetes</taxon>
        <taxon>Pezizales</taxon>
        <taxon>Tuberaceae</taxon>
        <taxon>Tuber</taxon>
    </lineage>
</organism>
<dbReference type="InterPro" id="IPR036134">
    <property type="entry name" value="Crypto/Photolyase_FAD-like_sf"/>
</dbReference>
<gene>
    <name evidence="2" type="ORF">C7212DRAFT_340076</name>
</gene>
<dbReference type="SUPFAM" id="SSF48173">
    <property type="entry name" value="Cryptochrome/photolyase FAD-binding domain"/>
    <property type="match status" value="1"/>
</dbReference>
<dbReference type="AlphaFoldDB" id="A0A317SXD5"/>
<evidence type="ECO:0000313" key="3">
    <source>
        <dbReference type="Proteomes" id="UP000246991"/>
    </source>
</evidence>